<comment type="cofactor">
    <cofactor evidence="1">
        <name>a divalent metal cation</name>
        <dbReference type="ChEBI" id="CHEBI:60240"/>
    </cofactor>
</comment>
<dbReference type="CDD" id="cd07896">
    <property type="entry name" value="Adenylation_kDNA_ligase_like"/>
    <property type="match status" value="1"/>
</dbReference>
<evidence type="ECO:0000313" key="7">
    <source>
        <dbReference type="EMBL" id="RKO94705.1"/>
    </source>
</evidence>
<sequence length="305" mass="34980">MPIIKKPLLATNVVEAASIRFPCFVTPKIDGIRAIRVDESLVSRQFKPIPNRKIRETLQNLLPDGADGEIMIPGSFRDVTSAVMTSKGTESYSKPFTFYWFDFVQTEKDAEKPYLHRMDDMKHYISKHPHIMEQSQATIIPLYPKKIESLEELVTFEQYVLDKGFEGVMIRKGDGFYKMGRSTLNEGILLKLKRFSDSEALLIRVNELFNNNNEKKATETGGWMRPTKKAGLSSSATMGSFTVRTPQNVEFNIGSGFTNEMRIKFYQEKDKLIGKIVKYKYFEIGVKNLPRFPTFLGFRDPEDIS</sequence>
<dbReference type="PANTHER" id="PTHR47810">
    <property type="entry name" value="DNA LIGASE"/>
    <property type="match status" value="1"/>
</dbReference>
<dbReference type="Gene3D" id="3.30.1490.70">
    <property type="match status" value="1"/>
</dbReference>
<keyword evidence="2 7" id="KW-0436">Ligase</keyword>
<evidence type="ECO:0000256" key="3">
    <source>
        <dbReference type="ARBA" id="ARBA00022705"/>
    </source>
</evidence>
<dbReference type="Gene3D" id="3.30.470.30">
    <property type="entry name" value="DNA ligase/mRNA capping enzyme"/>
    <property type="match status" value="1"/>
</dbReference>
<dbReference type="SUPFAM" id="SSF50249">
    <property type="entry name" value="Nucleic acid-binding proteins"/>
    <property type="match status" value="1"/>
</dbReference>
<dbReference type="GO" id="GO:0006260">
    <property type="term" value="P:DNA replication"/>
    <property type="evidence" value="ECO:0007669"/>
    <property type="project" value="UniProtKB-KW"/>
</dbReference>
<accession>A0A4P9WQN0</accession>
<name>A0A4P9WQN0_9FUNG</name>
<dbReference type="PANTHER" id="PTHR47810:SF1">
    <property type="entry name" value="DNA LIGASE B"/>
    <property type="match status" value="1"/>
</dbReference>
<dbReference type="InterPro" id="IPR012310">
    <property type="entry name" value="DNA_ligase_ATP-dep_cent"/>
</dbReference>
<dbReference type="GO" id="GO:0005524">
    <property type="term" value="F:ATP binding"/>
    <property type="evidence" value="ECO:0007669"/>
    <property type="project" value="InterPro"/>
</dbReference>
<dbReference type="PROSITE" id="PS50160">
    <property type="entry name" value="DNA_LIGASE_A3"/>
    <property type="match status" value="1"/>
</dbReference>
<keyword evidence="3" id="KW-0235">DNA replication</keyword>
<organism evidence="7 8">
    <name type="scientific">Blyttiomyces helicus</name>
    <dbReference type="NCBI Taxonomy" id="388810"/>
    <lineage>
        <taxon>Eukaryota</taxon>
        <taxon>Fungi</taxon>
        <taxon>Fungi incertae sedis</taxon>
        <taxon>Chytridiomycota</taxon>
        <taxon>Chytridiomycota incertae sedis</taxon>
        <taxon>Chytridiomycetes</taxon>
        <taxon>Chytridiomycetes incertae sedis</taxon>
        <taxon>Blyttiomyces</taxon>
    </lineage>
</organism>
<dbReference type="Pfam" id="PF14743">
    <property type="entry name" value="DNA_ligase_OB_2"/>
    <property type="match status" value="1"/>
</dbReference>
<dbReference type="Pfam" id="PF01068">
    <property type="entry name" value="DNA_ligase_A_M"/>
    <property type="match status" value="1"/>
</dbReference>
<dbReference type="InterPro" id="IPR012340">
    <property type="entry name" value="NA-bd_OB-fold"/>
</dbReference>
<evidence type="ECO:0000256" key="4">
    <source>
        <dbReference type="ARBA" id="ARBA00022763"/>
    </source>
</evidence>
<dbReference type="SUPFAM" id="SSF56091">
    <property type="entry name" value="DNA ligase/mRNA capping enzyme, catalytic domain"/>
    <property type="match status" value="1"/>
</dbReference>
<keyword evidence="8" id="KW-1185">Reference proteome</keyword>
<dbReference type="InterPro" id="IPR029319">
    <property type="entry name" value="DNA_ligase_OB"/>
</dbReference>
<dbReference type="Proteomes" id="UP000269721">
    <property type="component" value="Unassembled WGS sequence"/>
</dbReference>
<evidence type="ECO:0000256" key="5">
    <source>
        <dbReference type="ARBA" id="ARBA00023204"/>
    </source>
</evidence>
<evidence type="ECO:0000259" key="6">
    <source>
        <dbReference type="PROSITE" id="PS50160"/>
    </source>
</evidence>
<protein>
    <submittedName>
        <fullName evidence="7">ATP-dependent DNA ligase</fullName>
    </submittedName>
</protein>
<proteinExistence type="predicted"/>
<dbReference type="OrthoDB" id="5588447at2759"/>
<dbReference type="GO" id="GO:0006310">
    <property type="term" value="P:DNA recombination"/>
    <property type="evidence" value="ECO:0007669"/>
    <property type="project" value="InterPro"/>
</dbReference>
<reference evidence="8" key="1">
    <citation type="journal article" date="2018" name="Nat. Microbiol.">
        <title>Leveraging single-cell genomics to expand the fungal tree of life.</title>
        <authorList>
            <person name="Ahrendt S.R."/>
            <person name="Quandt C.A."/>
            <person name="Ciobanu D."/>
            <person name="Clum A."/>
            <person name="Salamov A."/>
            <person name="Andreopoulos B."/>
            <person name="Cheng J.F."/>
            <person name="Woyke T."/>
            <person name="Pelin A."/>
            <person name="Henrissat B."/>
            <person name="Reynolds N.K."/>
            <person name="Benny G.L."/>
            <person name="Smith M.E."/>
            <person name="James T.Y."/>
            <person name="Grigoriev I.V."/>
        </authorList>
    </citation>
    <scope>NUCLEOTIDE SEQUENCE [LARGE SCALE GENOMIC DNA]</scope>
</reference>
<evidence type="ECO:0000256" key="2">
    <source>
        <dbReference type="ARBA" id="ARBA00022598"/>
    </source>
</evidence>
<dbReference type="InterPro" id="IPR050326">
    <property type="entry name" value="NAD_dep_DNA_ligaseB"/>
</dbReference>
<gene>
    <name evidence="7" type="ORF">BDK51DRAFT_52996</name>
</gene>
<dbReference type="Gene3D" id="2.40.50.140">
    <property type="entry name" value="Nucleic acid-binding proteins"/>
    <property type="match status" value="1"/>
</dbReference>
<dbReference type="EMBL" id="KZ993836">
    <property type="protein sequence ID" value="RKO94705.1"/>
    <property type="molecule type" value="Genomic_DNA"/>
</dbReference>
<keyword evidence="4" id="KW-0227">DNA damage</keyword>
<keyword evidence="5" id="KW-0234">DNA repair</keyword>
<evidence type="ECO:0000313" key="8">
    <source>
        <dbReference type="Proteomes" id="UP000269721"/>
    </source>
</evidence>
<dbReference type="GO" id="GO:0003910">
    <property type="term" value="F:DNA ligase (ATP) activity"/>
    <property type="evidence" value="ECO:0007669"/>
    <property type="project" value="InterPro"/>
</dbReference>
<feature type="domain" description="ATP-dependent DNA ligase family profile" evidence="6">
    <location>
        <begin position="89"/>
        <end position="242"/>
    </location>
</feature>
<dbReference type="CDD" id="cd08041">
    <property type="entry name" value="OBF_kDNA_ligase_like"/>
    <property type="match status" value="1"/>
</dbReference>
<dbReference type="GO" id="GO:0006281">
    <property type="term" value="P:DNA repair"/>
    <property type="evidence" value="ECO:0007669"/>
    <property type="project" value="UniProtKB-KW"/>
</dbReference>
<dbReference type="AlphaFoldDB" id="A0A4P9WQN0"/>
<evidence type="ECO:0000256" key="1">
    <source>
        <dbReference type="ARBA" id="ARBA00001968"/>
    </source>
</evidence>